<dbReference type="GO" id="GO:0016709">
    <property type="term" value="F:oxidoreductase activity, acting on paired donors, with incorporation or reduction of molecular oxygen, NAD(P)H as one donor, and incorporation of one atom of oxygen"/>
    <property type="evidence" value="ECO:0007669"/>
    <property type="project" value="UniProtKB-ARBA"/>
</dbReference>
<dbReference type="InterPro" id="IPR050641">
    <property type="entry name" value="RIFMO-like"/>
</dbReference>
<reference evidence="7" key="1">
    <citation type="journal article" date="2017" name="Nat. Ecol. Evol.">
        <title>Genome expansion and lineage-specific genetic innovations in the forest pathogenic fungi Armillaria.</title>
        <authorList>
            <person name="Sipos G."/>
            <person name="Prasanna A.N."/>
            <person name="Walter M.C."/>
            <person name="O'Connor E."/>
            <person name="Balint B."/>
            <person name="Krizsan K."/>
            <person name="Kiss B."/>
            <person name="Hess J."/>
            <person name="Varga T."/>
            <person name="Slot J."/>
            <person name="Riley R."/>
            <person name="Boka B."/>
            <person name="Rigling D."/>
            <person name="Barry K."/>
            <person name="Lee J."/>
            <person name="Mihaltcheva S."/>
            <person name="LaButti K."/>
            <person name="Lipzen A."/>
            <person name="Waldron R."/>
            <person name="Moloney N.M."/>
            <person name="Sperisen C."/>
            <person name="Kredics L."/>
            <person name="Vagvoelgyi C."/>
            <person name="Patrignani A."/>
            <person name="Fitzpatrick D."/>
            <person name="Nagy I."/>
            <person name="Doyle S."/>
            <person name="Anderson J.B."/>
            <person name="Grigoriev I.V."/>
            <person name="Gueldener U."/>
            <person name="Muensterkoetter M."/>
            <person name="Nagy L.G."/>
        </authorList>
    </citation>
    <scope>NUCLEOTIDE SEQUENCE [LARGE SCALE GENOMIC DNA]</scope>
    <source>
        <strain evidence="7">28-4</strain>
    </source>
</reference>
<dbReference type="EMBL" id="KZ293415">
    <property type="protein sequence ID" value="PBK78586.1"/>
    <property type="molecule type" value="Genomic_DNA"/>
</dbReference>
<evidence type="ECO:0000256" key="4">
    <source>
        <dbReference type="ARBA" id="ARBA00023002"/>
    </source>
</evidence>
<dbReference type="GO" id="GO:0071949">
    <property type="term" value="F:FAD binding"/>
    <property type="evidence" value="ECO:0007669"/>
    <property type="project" value="InterPro"/>
</dbReference>
<accession>A0A2H3CTF5</accession>
<dbReference type="Gene3D" id="3.30.70.2450">
    <property type="match status" value="1"/>
</dbReference>
<keyword evidence="4" id="KW-0560">Oxidoreductase</keyword>
<organism evidence="6 7">
    <name type="scientific">Armillaria solidipes</name>
    <dbReference type="NCBI Taxonomy" id="1076256"/>
    <lineage>
        <taxon>Eukaryota</taxon>
        <taxon>Fungi</taxon>
        <taxon>Dikarya</taxon>
        <taxon>Basidiomycota</taxon>
        <taxon>Agaricomycotina</taxon>
        <taxon>Agaricomycetes</taxon>
        <taxon>Agaricomycetidae</taxon>
        <taxon>Agaricales</taxon>
        <taxon>Marasmiineae</taxon>
        <taxon>Physalacriaceae</taxon>
        <taxon>Armillaria</taxon>
    </lineage>
</organism>
<evidence type="ECO:0000259" key="5">
    <source>
        <dbReference type="Pfam" id="PF01494"/>
    </source>
</evidence>
<protein>
    <recommendedName>
        <fullName evidence="5">FAD-binding domain-containing protein</fullName>
    </recommendedName>
</protein>
<keyword evidence="3" id="KW-0274">FAD</keyword>
<evidence type="ECO:0000256" key="2">
    <source>
        <dbReference type="ARBA" id="ARBA00022630"/>
    </source>
</evidence>
<keyword evidence="7" id="KW-1185">Reference proteome</keyword>
<dbReference type="SUPFAM" id="SSF51905">
    <property type="entry name" value="FAD/NAD(P)-binding domain"/>
    <property type="match status" value="1"/>
</dbReference>
<dbReference type="Proteomes" id="UP000218334">
    <property type="component" value="Unassembled WGS sequence"/>
</dbReference>
<gene>
    <name evidence="6" type="ORF">ARMSODRAFT_1011146</name>
</gene>
<dbReference type="PANTHER" id="PTHR43004">
    <property type="entry name" value="TRK SYSTEM POTASSIUM UPTAKE PROTEIN"/>
    <property type="match status" value="1"/>
</dbReference>
<dbReference type="PANTHER" id="PTHR43004:SF19">
    <property type="entry name" value="BINDING MONOOXYGENASE, PUTATIVE (JCVI)-RELATED"/>
    <property type="match status" value="1"/>
</dbReference>
<comment type="cofactor">
    <cofactor evidence="1">
        <name>FAD</name>
        <dbReference type="ChEBI" id="CHEBI:57692"/>
    </cofactor>
</comment>
<dbReference type="Gene3D" id="3.50.50.60">
    <property type="entry name" value="FAD/NAD(P)-binding domain"/>
    <property type="match status" value="1"/>
</dbReference>
<proteinExistence type="predicted"/>
<dbReference type="InterPro" id="IPR002938">
    <property type="entry name" value="FAD-bd"/>
</dbReference>
<name>A0A2H3CTF5_9AGAR</name>
<evidence type="ECO:0000256" key="1">
    <source>
        <dbReference type="ARBA" id="ARBA00001974"/>
    </source>
</evidence>
<dbReference type="PRINTS" id="PR00420">
    <property type="entry name" value="RNGMNOXGNASE"/>
</dbReference>
<evidence type="ECO:0000256" key="3">
    <source>
        <dbReference type="ARBA" id="ARBA00022827"/>
    </source>
</evidence>
<evidence type="ECO:0000313" key="6">
    <source>
        <dbReference type="EMBL" id="PBK78586.1"/>
    </source>
</evidence>
<sequence length="264" mass="30050">MQMEWSGEMFSGTSGESLVISRIEFGEFTWLSYFRPNMRMVNKFQEGRAFVAGGIFSPRSFTDWGQGMNCSVQDVLNLAWKLSLILKNLSPPSLLSSYNDERLPVITQMLHATTQLYTHTVAKEKPVDAPEKDTKEDEKASGWFRWRNTALEMYGINYRYSQIILEERDTKPQDPEDILAHAYSGYEGRGSLRAGDRAPEAPGLVGKEGETTLLKLFKPSVHTVLVFASERDVLVEEAVKALPPQDPNLRHFEELVDLWSHRTD</sequence>
<keyword evidence="2" id="KW-0285">Flavoprotein</keyword>
<dbReference type="STRING" id="1076256.A0A2H3CTF5"/>
<dbReference type="InterPro" id="IPR036188">
    <property type="entry name" value="FAD/NAD-bd_sf"/>
</dbReference>
<feature type="domain" description="FAD-binding" evidence="5">
    <location>
        <begin position="26"/>
        <end position="112"/>
    </location>
</feature>
<evidence type="ECO:0000313" key="7">
    <source>
        <dbReference type="Proteomes" id="UP000218334"/>
    </source>
</evidence>
<dbReference type="Pfam" id="PF01494">
    <property type="entry name" value="FAD_binding_3"/>
    <property type="match status" value="1"/>
</dbReference>
<dbReference type="AlphaFoldDB" id="A0A2H3CTF5"/>